<dbReference type="GO" id="GO:0005739">
    <property type="term" value="C:mitochondrion"/>
    <property type="evidence" value="ECO:0007669"/>
    <property type="project" value="TreeGrafter"/>
</dbReference>
<dbReference type="GO" id="GO:0006635">
    <property type="term" value="P:fatty acid beta-oxidation"/>
    <property type="evidence" value="ECO:0007669"/>
    <property type="project" value="TreeGrafter"/>
</dbReference>
<evidence type="ECO:0000256" key="1">
    <source>
        <dbReference type="ARBA" id="ARBA00012076"/>
    </source>
</evidence>
<dbReference type="Proteomes" id="UP000078046">
    <property type="component" value="Unassembled WGS sequence"/>
</dbReference>
<dbReference type="EMBL" id="LWCA01001153">
    <property type="protein sequence ID" value="OAF65774.1"/>
    <property type="molecule type" value="Genomic_DNA"/>
</dbReference>
<accession>A0A177AX48</accession>
<dbReference type="Gene3D" id="3.90.226.10">
    <property type="entry name" value="2-enoyl-CoA Hydratase, Chain A, domain 1"/>
    <property type="match status" value="1"/>
</dbReference>
<dbReference type="AlphaFoldDB" id="A0A177AX48"/>
<evidence type="ECO:0000256" key="2">
    <source>
        <dbReference type="ARBA" id="ARBA00023239"/>
    </source>
</evidence>
<keyword evidence="4" id="KW-1185">Reference proteome</keyword>
<dbReference type="InterPro" id="IPR029045">
    <property type="entry name" value="ClpP/crotonase-like_dom_sf"/>
</dbReference>
<proteinExistence type="predicted"/>
<comment type="caution">
    <text evidence="3">The sequence shown here is derived from an EMBL/GenBank/DDBJ whole genome shotgun (WGS) entry which is preliminary data.</text>
</comment>
<dbReference type="CDD" id="cd06558">
    <property type="entry name" value="crotonase-like"/>
    <property type="match status" value="1"/>
</dbReference>
<protein>
    <recommendedName>
        <fullName evidence="1">enoyl-CoA hydratase</fullName>
        <ecNumber evidence="1">4.2.1.17</ecNumber>
    </recommendedName>
</protein>
<dbReference type="GO" id="GO:0004300">
    <property type="term" value="F:enoyl-CoA hydratase activity"/>
    <property type="evidence" value="ECO:0007669"/>
    <property type="project" value="UniProtKB-EC"/>
</dbReference>
<evidence type="ECO:0000313" key="4">
    <source>
        <dbReference type="Proteomes" id="UP000078046"/>
    </source>
</evidence>
<dbReference type="OrthoDB" id="2018133at2759"/>
<reference evidence="3 4" key="1">
    <citation type="submission" date="2016-04" db="EMBL/GenBank/DDBJ databases">
        <title>The genome of Intoshia linei affirms orthonectids as highly simplified spiralians.</title>
        <authorList>
            <person name="Mikhailov K.V."/>
            <person name="Slusarev G.S."/>
            <person name="Nikitin M.A."/>
            <person name="Logacheva M.D."/>
            <person name="Penin A."/>
            <person name="Aleoshin V."/>
            <person name="Panchin Y.V."/>
        </authorList>
    </citation>
    <scope>NUCLEOTIDE SEQUENCE [LARGE SCALE GENOMIC DNA]</scope>
    <source>
        <strain evidence="3">Intl2013</strain>
        <tissue evidence="3">Whole animal</tissue>
    </source>
</reference>
<keyword evidence="2" id="KW-0456">Lyase</keyword>
<gene>
    <name evidence="3" type="ORF">A3Q56_06525</name>
</gene>
<dbReference type="PANTHER" id="PTHR11941">
    <property type="entry name" value="ENOYL-COA HYDRATASE-RELATED"/>
    <property type="match status" value="1"/>
</dbReference>
<dbReference type="SUPFAM" id="SSF52096">
    <property type="entry name" value="ClpP/crotonase"/>
    <property type="match status" value="1"/>
</dbReference>
<dbReference type="PANTHER" id="PTHR11941:SF54">
    <property type="entry name" value="ENOYL-COA HYDRATASE, MITOCHONDRIAL"/>
    <property type="match status" value="1"/>
</dbReference>
<dbReference type="EC" id="4.2.1.17" evidence="1"/>
<organism evidence="3 4">
    <name type="scientific">Intoshia linei</name>
    <dbReference type="NCBI Taxonomy" id="1819745"/>
    <lineage>
        <taxon>Eukaryota</taxon>
        <taxon>Metazoa</taxon>
        <taxon>Spiralia</taxon>
        <taxon>Lophotrochozoa</taxon>
        <taxon>Mesozoa</taxon>
        <taxon>Orthonectida</taxon>
        <taxon>Rhopaluridae</taxon>
        <taxon>Intoshia</taxon>
    </lineage>
</organism>
<name>A0A177AX48_9BILA</name>
<dbReference type="InterPro" id="IPR001753">
    <property type="entry name" value="Enoyl-CoA_hydra/iso"/>
</dbReference>
<sequence>MCMRALNKELFFKKDFCLQFDGKRAHDYGGGGSQRLPRYVGKSLAMEMILTGDMISAAEAKEAGLISKIFEKTKLLDEAIKTADKISQKSPIIVSMAKKAVNEAYESTLSSGLEYERSLFYATFSTVIIYVVIDDYI</sequence>
<evidence type="ECO:0000313" key="3">
    <source>
        <dbReference type="EMBL" id="OAF65774.1"/>
    </source>
</evidence>
<dbReference type="InterPro" id="IPR014748">
    <property type="entry name" value="Enoyl-CoA_hydra_C"/>
</dbReference>
<dbReference type="Gene3D" id="1.10.12.10">
    <property type="entry name" value="Lyase 2-enoyl-coa Hydratase, Chain A, domain 2"/>
    <property type="match status" value="1"/>
</dbReference>
<dbReference type="Pfam" id="PF00378">
    <property type="entry name" value="ECH_1"/>
    <property type="match status" value="1"/>
</dbReference>